<reference evidence="3" key="1">
    <citation type="submission" date="2025-08" db="UniProtKB">
        <authorList>
            <consortium name="RefSeq"/>
        </authorList>
    </citation>
    <scope>IDENTIFICATION</scope>
</reference>
<feature type="compositionally biased region" description="Low complexity" evidence="1">
    <location>
        <begin position="157"/>
        <end position="168"/>
    </location>
</feature>
<gene>
    <name evidence="3" type="primary">LOC101859451</name>
</gene>
<dbReference type="Proteomes" id="UP000694888">
    <property type="component" value="Unplaced"/>
</dbReference>
<organism evidence="2 3">
    <name type="scientific">Aplysia californica</name>
    <name type="common">California sea hare</name>
    <dbReference type="NCBI Taxonomy" id="6500"/>
    <lineage>
        <taxon>Eukaryota</taxon>
        <taxon>Metazoa</taxon>
        <taxon>Spiralia</taxon>
        <taxon>Lophotrochozoa</taxon>
        <taxon>Mollusca</taxon>
        <taxon>Gastropoda</taxon>
        <taxon>Heterobranchia</taxon>
        <taxon>Euthyneura</taxon>
        <taxon>Tectipleura</taxon>
        <taxon>Aplysiida</taxon>
        <taxon>Aplysioidea</taxon>
        <taxon>Aplysiidae</taxon>
        <taxon>Aplysia</taxon>
    </lineage>
</organism>
<feature type="compositionally biased region" description="Basic and acidic residues" evidence="1">
    <location>
        <begin position="527"/>
        <end position="536"/>
    </location>
</feature>
<feature type="compositionally biased region" description="Low complexity" evidence="1">
    <location>
        <begin position="458"/>
        <end position="468"/>
    </location>
</feature>
<proteinExistence type="predicted"/>
<dbReference type="RefSeq" id="XP_005089519.1">
    <property type="nucleotide sequence ID" value="XM_005089462.3"/>
</dbReference>
<protein>
    <submittedName>
        <fullName evidence="3">Uncharacterized protein LOC101859451 isoform X2</fullName>
    </submittedName>
</protein>
<feature type="region of interest" description="Disordered" evidence="1">
    <location>
        <begin position="123"/>
        <end position="235"/>
    </location>
</feature>
<feature type="region of interest" description="Disordered" evidence="1">
    <location>
        <begin position="358"/>
        <end position="468"/>
    </location>
</feature>
<feature type="compositionally biased region" description="Polar residues" evidence="1">
    <location>
        <begin position="181"/>
        <end position="190"/>
    </location>
</feature>
<dbReference type="GeneID" id="101859451"/>
<evidence type="ECO:0000256" key="1">
    <source>
        <dbReference type="SAM" id="MobiDB-lite"/>
    </source>
</evidence>
<name>A0ABM0JAY7_APLCA</name>
<keyword evidence="2" id="KW-1185">Reference proteome</keyword>
<feature type="compositionally biased region" description="Polar residues" evidence="1">
    <location>
        <begin position="537"/>
        <end position="564"/>
    </location>
</feature>
<feature type="region of interest" description="Disordered" evidence="1">
    <location>
        <begin position="76"/>
        <end position="110"/>
    </location>
</feature>
<evidence type="ECO:0000313" key="3">
    <source>
        <dbReference type="RefSeq" id="XP_005089519.1"/>
    </source>
</evidence>
<accession>A0ABM0JAY7</accession>
<feature type="compositionally biased region" description="Basic residues" evidence="1">
    <location>
        <begin position="401"/>
        <end position="410"/>
    </location>
</feature>
<feature type="region of interest" description="Disordered" evidence="1">
    <location>
        <begin position="518"/>
        <end position="574"/>
    </location>
</feature>
<sequence>MNGESANKFISALVKSLQTLCQGYVEFNDGIEIIGHLYLNIDSGSSFDYIVKEKVCKNAENSTIFVSKSYAAQTPPDEVITRRDKGQSMGNDQGADFEDASMSPTAGTSRLQSAITSISNVLSGAQDNQKSRHMSLDHSHLPSAHSIKRKREHNDPSSSQSNLHDNSSVGGGSIGYPNSDAPPQQFTSGTAGDLGALSQSFQDPSQLDMGQHHIQGPPNPRNDATAGPPPRMPDGVKPLCGYVHHEDAEKWMMIELLPGSGVFIHQENYNVVMSKTRQDRPDGKAMARYLMSCFWRQSELVGASIAEPPKPHQKSLDRGIVHAILGFCQHHSRELPTDIRRTIQQKIGYAKFYFVKKTQDPDSPKTTPASISVEASPRRMSMEMARRAAGGALLPESMVRSHSRRGRKSGQHLSRGMSEPDDVLSRLPVVRGGPDAAARGYSDLASDGSDRLGEDGMSGRLSASSSSEILSDRLPSDITSRLPGNLCNRITSDLARRMSTDLAGRVQGDFSSRMVSELAGRTSTSEHMGRAPEDLSSRGSAELPTSSAAELPSRMTSEISNRLPSTAIDVMSGRTTEGGIADQANRMGAMPSGMSRGFLDMLNNIYPNN</sequence>
<evidence type="ECO:0000313" key="2">
    <source>
        <dbReference type="Proteomes" id="UP000694888"/>
    </source>
</evidence>
<feature type="compositionally biased region" description="Basic and acidic residues" evidence="1">
    <location>
        <begin position="376"/>
        <end position="386"/>
    </location>
</feature>
<feature type="compositionally biased region" description="Low complexity" evidence="1">
    <location>
        <begin position="387"/>
        <end position="396"/>
    </location>
</feature>